<organism evidence="7 8">
    <name type="scientific">Peptoniphilus duerdenii ATCC BAA-1640</name>
    <dbReference type="NCBI Taxonomy" id="862517"/>
    <lineage>
        <taxon>Bacteria</taxon>
        <taxon>Bacillati</taxon>
        <taxon>Bacillota</taxon>
        <taxon>Tissierellia</taxon>
        <taxon>Tissierellales</taxon>
        <taxon>Peptoniphilaceae</taxon>
        <taxon>Peptoniphilus</taxon>
    </lineage>
</organism>
<dbReference type="CDD" id="cd06580">
    <property type="entry name" value="TM_PBP1_transp_TpRbsC_like"/>
    <property type="match status" value="1"/>
</dbReference>
<dbReference type="STRING" id="862517.HMPREF9225_0798"/>
<evidence type="ECO:0000256" key="1">
    <source>
        <dbReference type="ARBA" id="ARBA00004651"/>
    </source>
</evidence>
<keyword evidence="8" id="KW-1185">Reference proteome</keyword>
<evidence type="ECO:0000256" key="3">
    <source>
        <dbReference type="ARBA" id="ARBA00022692"/>
    </source>
</evidence>
<dbReference type="PANTHER" id="PTHR43370">
    <property type="entry name" value="SUGAR ABC TRANSPORTER INTEGRAL MEMBRANE PROTEIN-RELATED"/>
    <property type="match status" value="1"/>
</dbReference>
<dbReference type="GO" id="GO:0022857">
    <property type="term" value="F:transmembrane transporter activity"/>
    <property type="evidence" value="ECO:0007669"/>
    <property type="project" value="InterPro"/>
</dbReference>
<dbReference type="Pfam" id="PF02653">
    <property type="entry name" value="BPD_transp_2"/>
    <property type="match status" value="1"/>
</dbReference>
<comment type="subcellular location">
    <subcellularLocation>
        <location evidence="1">Cell membrane</location>
        <topology evidence="1">Multi-pass membrane protein</topology>
    </subcellularLocation>
</comment>
<feature type="transmembrane region" description="Helical" evidence="6">
    <location>
        <begin position="46"/>
        <end position="79"/>
    </location>
</feature>
<sequence>MDMNYLASIINSTLRSATPVLFAALGSGICSKVGVFNIALEGQMLIASFVAIVVNYFFHSVILSILAGMLAGSIIGTIVAFLQVKYKAADMVIGTSINLLVGGLTAIFLYIILGVKGSFSSPELISLTKINLPIIKDIPFVGRVFENLTILDYLSYFTAFLIYVFLYKTVRGFRTLSVGININAANSLGINSLRTQMITVIISGALCGLGGVALSLGQVTLFTENMTAGRGFIAMAAASMARNHPIFCIISSLFFGACQAFGVAIQNVVPSQLTMAIPYTATIIALAIFGNRMRKKAK</sequence>
<dbReference type="HOGENOM" id="CLU_040769_1_3_9"/>
<feature type="transmembrane region" description="Helical" evidence="6">
    <location>
        <begin position="91"/>
        <end position="113"/>
    </location>
</feature>
<evidence type="ECO:0000256" key="6">
    <source>
        <dbReference type="SAM" id="Phobius"/>
    </source>
</evidence>
<reference evidence="7 8" key="1">
    <citation type="submission" date="2010-07" db="EMBL/GenBank/DDBJ databases">
        <authorList>
            <person name="Muzny D."/>
            <person name="Qin X."/>
            <person name="Deng J."/>
            <person name="Jiang H."/>
            <person name="Liu Y."/>
            <person name="Qu J."/>
            <person name="Song X.-Z."/>
            <person name="Zhang L."/>
            <person name="Thornton R."/>
            <person name="Coyle M."/>
            <person name="Francisco L."/>
            <person name="Jackson L."/>
            <person name="Javaid M."/>
            <person name="Korchina V."/>
            <person name="Kovar C."/>
            <person name="Mata R."/>
            <person name="Mathew T."/>
            <person name="Ngo R."/>
            <person name="Nguyen L."/>
            <person name="Nguyen N."/>
            <person name="Okwuonu G."/>
            <person name="Ongeri F."/>
            <person name="Pham C."/>
            <person name="Simmons D."/>
            <person name="Wilczek-Boney K."/>
            <person name="Hale W."/>
            <person name="Jakkamsetti A."/>
            <person name="Pham P."/>
            <person name="Ruth R."/>
            <person name="San Lucas F."/>
            <person name="Warren J."/>
            <person name="Zhang J."/>
            <person name="Zhao Z."/>
            <person name="Zhou C."/>
            <person name="Zhu D."/>
            <person name="Lee S."/>
            <person name="Bess C."/>
            <person name="Blankenburg K."/>
            <person name="Forbes L."/>
            <person name="Fu Q."/>
            <person name="Gubbala S."/>
            <person name="Hirani K."/>
            <person name="Jayaseelan J.C."/>
            <person name="Lara F."/>
            <person name="Munidasa M."/>
            <person name="Palculict T."/>
            <person name="Patil S."/>
            <person name="Pu L.-L."/>
            <person name="Saada N."/>
            <person name="Tang L."/>
            <person name="Weissenberger G."/>
            <person name="Zhu Y."/>
            <person name="Hemphill L."/>
            <person name="Shang Y."/>
            <person name="Youmans B."/>
            <person name="Ayvaz T."/>
            <person name="Ross M."/>
            <person name="Santibanez J."/>
            <person name="Aqrawi P."/>
            <person name="Gross S."/>
            <person name="Joshi V."/>
            <person name="Fowler G."/>
            <person name="Nazareth L."/>
            <person name="Reid J."/>
            <person name="Worley K."/>
            <person name="Petrosino J."/>
            <person name="Highlander S."/>
            <person name="Gibbs R."/>
        </authorList>
    </citation>
    <scope>NUCLEOTIDE SEQUENCE [LARGE SCALE GENOMIC DNA]</scope>
    <source>
        <strain evidence="7 8">ATCC BAA-1640</strain>
    </source>
</reference>
<dbReference type="Proteomes" id="UP000003280">
    <property type="component" value="Unassembled WGS sequence"/>
</dbReference>
<dbReference type="EMBL" id="AEEH01000031">
    <property type="protein sequence ID" value="EFM25585.1"/>
    <property type="molecule type" value="Genomic_DNA"/>
</dbReference>
<name>E0NKV9_9FIRM</name>
<gene>
    <name evidence="7" type="ORF">HMPREF9225_0798</name>
</gene>
<dbReference type="PANTHER" id="PTHR43370:SF2">
    <property type="entry name" value="ABC TRANSPORTER PERMEASE PROTEIN"/>
    <property type="match status" value="1"/>
</dbReference>
<protein>
    <submittedName>
        <fullName evidence="7">Branched-chain amino acid ABC transporter, permease protein</fullName>
    </submittedName>
</protein>
<keyword evidence="2" id="KW-1003">Cell membrane</keyword>
<evidence type="ECO:0000256" key="2">
    <source>
        <dbReference type="ARBA" id="ARBA00022475"/>
    </source>
</evidence>
<keyword evidence="3 6" id="KW-0812">Transmembrane</keyword>
<feature type="transmembrane region" description="Helical" evidence="6">
    <location>
        <begin position="150"/>
        <end position="167"/>
    </location>
</feature>
<accession>E0NKV9</accession>
<feature type="transmembrane region" description="Helical" evidence="6">
    <location>
        <begin position="20"/>
        <end position="40"/>
    </location>
</feature>
<evidence type="ECO:0000256" key="5">
    <source>
        <dbReference type="ARBA" id="ARBA00023136"/>
    </source>
</evidence>
<keyword evidence="4 6" id="KW-1133">Transmembrane helix</keyword>
<evidence type="ECO:0000313" key="8">
    <source>
        <dbReference type="Proteomes" id="UP000003280"/>
    </source>
</evidence>
<dbReference type="eggNOG" id="COG1079">
    <property type="taxonomic scope" value="Bacteria"/>
</dbReference>
<evidence type="ECO:0000256" key="4">
    <source>
        <dbReference type="ARBA" id="ARBA00022989"/>
    </source>
</evidence>
<feature type="transmembrane region" description="Helical" evidence="6">
    <location>
        <begin position="271"/>
        <end position="289"/>
    </location>
</feature>
<dbReference type="AlphaFoldDB" id="E0NKV9"/>
<comment type="caution">
    <text evidence="7">The sequence shown here is derived from an EMBL/GenBank/DDBJ whole genome shotgun (WGS) entry which is preliminary data.</text>
</comment>
<dbReference type="GO" id="GO:0005886">
    <property type="term" value="C:plasma membrane"/>
    <property type="evidence" value="ECO:0007669"/>
    <property type="project" value="UniProtKB-SubCell"/>
</dbReference>
<dbReference type="InterPro" id="IPR001851">
    <property type="entry name" value="ABC_transp_permease"/>
</dbReference>
<keyword evidence="5 6" id="KW-0472">Membrane</keyword>
<proteinExistence type="predicted"/>
<dbReference type="OrthoDB" id="9792579at2"/>
<dbReference type="RefSeq" id="WP_008901613.1">
    <property type="nucleotide sequence ID" value="NZ_GL397071.1"/>
</dbReference>
<evidence type="ECO:0000313" key="7">
    <source>
        <dbReference type="EMBL" id="EFM25585.1"/>
    </source>
</evidence>